<dbReference type="PANTHER" id="PTHR35201">
    <property type="entry name" value="TERPENE SYNTHASE"/>
    <property type="match status" value="1"/>
</dbReference>
<evidence type="ECO:0000256" key="2">
    <source>
        <dbReference type="ARBA" id="ARBA00006333"/>
    </source>
</evidence>
<dbReference type="GO" id="GO:0008299">
    <property type="term" value="P:isoprenoid biosynthetic process"/>
    <property type="evidence" value="ECO:0007669"/>
    <property type="project" value="UniProtKB-ARBA"/>
</dbReference>
<dbReference type="Proteomes" id="UP000054166">
    <property type="component" value="Unassembled WGS sequence"/>
</dbReference>
<dbReference type="EMBL" id="KN833070">
    <property type="protein sequence ID" value="KIM73930.1"/>
    <property type="molecule type" value="Genomic_DNA"/>
</dbReference>
<name>A0A0C3EMW0_PILCF</name>
<dbReference type="InParanoid" id="A0A0C3EMW0"/>
<keyword evidence="3 6" id="KW-0479">Metal-binding</keyword>
<dbReference type="Pfam" id="PF19086">
    <property type="entry name" value="Terpene_syn_C_2"/>
    <property type="match status" value="1"/>
</dbReference>
<proteinExistence type="inferred from homology"/>
<keyword evidence="8" id="KW-1185">Reference proteome</keyword>
<dbReference type="OrthoDB" id="2861623at2759"/>
<sequence length="341" mass="39265">MLNISRPLDRKERFLREIKGSQVIIPDLYALFPGWKFNININYEKVKKQTDIWLESWVENDTLRRRMQIANFPKLAACLYPDALEEECLMMSYYHLWVFLWDDATDIALDYTLGEQPFNGHPPPMAPVMSAFSNVAEKVVVGATTEARQRVLSELKFYVDGACILPLHRNNGKKDFLTVKGFLEQRDASGGVGASVALILYVYHLNIPASVLDHEAMRSIRDQSCMLAHLINDIVSFRKELMDNQIDNIVPILAIENKYSLQQAIDDACRLVWETRRIFEDAEKRVPVPTGNAELDMQIKQYIQGCKDLVSGALNWCYRNERYFGKNPKQEGNKIFLEILP</sequence>
<dbReference type="AlphaFoldDB" id="A0A0C3EMW0"/>
<keyword evidence="5 6" id="KW-0456">Lyase</keyword>
<dbReference type="SUPFAM" id="SSF48576">
    <property type="entry name" value="Terpenoid synthases"/>
    <property type="match status" value="1"/>
</dbReference>
<dbReference type="PANTHER" id="PTHR35201:SF4">
    <property type="entry name" value="BETA-PINACENE SYNTHASE-RELATED"/>
    <property type="match status" value="1"/>
</dbReference>
<gene>
    <name evidence="7" type="ORF">PILCRDRAFT_828668</name>
</gene>
<protein>
    <recommendedName>
        <fullName evidence="6">Terpene synthase</fullName>
        <ecNumber evidence="6">4.2.3.-</ecNumber>
    </recommendedName>
</protein>
<evidence type="ECO:0000256" key="1">
    <source>
        <dbReference type="ARBA" id="ARBA00001946"/>
    </source>
</evidence>
<dbReference type="GO" id="GO:0046872">
    <property type="term" value="F:metal ion binding"/>
    <property type="evidence" value="ECO:0007669"/>
    <property type="project" value="UniProtKB-KW"/>
</dbReference>
<dbReference type="InterPro" id="IPR008949">
    <property type="entry name" value="Isoprenoid_synthase_dom_sf"/>
</dbReference>
<dbReference type="EC" id="4.2.3.-" evidence="6"/>
<evidence type="ECO:0000313" key="7">
    <source>
        <dbReference type="EMBL" id="KIM73930.1"/>
    </source>
</evidence>
<evidence type="ECO:0000256" key="3">
    <source>
        <dbReference type="ARBA" id="ARBA00022723"/>
    </source>
</evidence>
<dbReference type="GO" id="GO:0010333">
    <property type="term" value="F:terpene synthase activity"/>
    <property type="evidence" value="ECO:0007669"/>
    <property type="project" value="InterPro"/>
</dbReference>
<accession>A0A0C3EMW0</accession>
<evidence type="ECO:0000313" key="8">
    <source>
        <dbReference type="Proteomes" id="UP000054166"/>
    </source>
</evidence>
<evidence type="ECO:0000256" key="4">
    <source>
        <dbReference type="ARBA" id="ARBA00022842"/>
    </source>
</evidence>
<keyword evidence="4 6" id="KW-0460">Magnesium</keyword>
<comment type="similarity">
    <text evidence="2 6">Belongs to the terpene synthase family.</text>
</comment>
<dbReference type="STRING" id="765440.A0A0C3EMW0"/>
<dbReference type="InterPro" id="IPR034686">
    <property type="entry name" value="Terpene_cyclase-like_2"/>
</dbReference>
<evidence type="ECO:0000256" key="5">
    <source>
        <dbReference type="ARBA" id="ARBA00023239"/>
    </source>
</evidence>
<dbReference type="HOGENOM" id="CLU_042538_3_2_1"/>
<dbReference type="Gene3D" id="1.10.600.10">
    <property type="entry name" value="Farnesyl Diphosphate Synthase"/>
    <property type="match status" value="1"/>
</dbReference>
<reference evidence="8" key="2">
    <citation type="submission" date="2015-01" db="EMBL/GenBank/DDBJ databases">
        <title>Evolutionary Origins and Diversification of the Mycorrhizal Mutualists.</title>
        <authorList>
            <consortium name="DOE Joint Genome Institute"/>
            <consortium name="Mycorrhizal Genomics Consortium"/>
            <person name="Kohler A."/>
            <person name="Kuo A."/>
            <person name="Nagy L.G."/>
            <person name="Floudas D."/>
            <person name="Copeland A."/>
            <person name="Barry K.W."/>
            <person name="Cichocki N."/>
            <person name="Veneault-Fourrey C."/>
            <person name="LaButti K."/>
            <person name="Lindquist E.A."/>
            <person name="Lipzen A."/>
            <person name="Lundell T."/>
            <person name="Morin E."/>
            <person name="Murat C."/>
            <person name="Riley R."/>
            <person name="Ohm R."/>
            <person name="Sun H."/>
            <person name="Tunlid A."/>
            <person name="Henrissat B."/>
            <person name="Grigoriev I.V."/>
            <person name="Hibbett D.S."/>
            <person name="Martin F."/>
        </authorList>
    </citation>
    <scope>NUCLEOTIDE SEQUENCE [LARGE SCALE GENOMIC DNA]</scope>
    <source>
        <strain evidence="8">F 1598</strain>
    </source>
</reference>
<evidence type="ECO:0000256" key="6">
    <source>
        <dbReference type="RuleBase" id="RU366034"/>
    </source>
</evidence>
<organism evidence="7 8">
    <name type="scientific">Piloderma croceum (strain F 1598)</name>
    <dbReference type="NCBI Taxonomy" id="765440"/>
    <lineage>
        <taxon>Eukaryota</taxon>
        <taxon>Fungi</taxon>
        <taxon>Dikarya</taxon>
        <taxon>Basidiomycota</taxon>
        <taxon>Agaricomycotina</taxon>
        <taxon>Agaricomycetes</taxon>
        <taxon>Agaricomycetidae</taxon>
        <taxon>Atheliales</taxon>
        <taxon>Atheliaceae</taxon>
        <taxon>Piloderma</taxon>
    </lineage>
</organism>
<dbReference type="SFLD" id="SFLDG01020">
    <property type="entry name" value="Terpene_Cyclase_Like_2"/>
    <property type="match status" value="1"/>
</dbReference>
<reference evidence="7 8" key="1">
    <citation type="submission" date="2014-04" db="EMBL/GenBank/DDBJ databases">
        <authorList>
            <consortium name="DOE Joint Genome Institute"/>
            <person name="Kuo A."/>
            <person name="Tarkka M."/>
            <person name="Buscot F."/>
            <person name="Kohler A."/>
            <person name="Nagy L.G."/>
            <person name="Floudas D."/>
            <person name="Copeland A."/>
            <person name="Barry K.W."/>
            <person name="Cichocki N."/>
            <person name="Veneault-Fourrey C."/>
            <person name="LaButti K."/>
            <person name="Lindquist E.A."/>
            <person name="Lipzen A."/>
            <person name="Lundell T."/>
            <person name="Morin E."/>
            <person name="Murat C."/>
            <person name="Sun H."/>
            <person name="Tunlid A."/>
            <person name="Henrissat B."/>
            <person name="Grigoriev I.V."/>
            <person name="Hibbett D.S."/>
            <person name="Martin F."/>
            <person name="Nordberg H.P."/>
            <person name="Cantor M.N."/>
            <person name="Hua S.X."/>
        </authorList>
    </citation>
    <scope>NUCLEOTIDE SEQUENCE [LARGE SCALE GENOMIC DNA]</scope>
    <source>
        <strain evidence="7 8">F 1598</strain>
    </source>
</reference>
<comment type="cofactor">
    <cofactor evidence="1 6">
        <name>Mg(2+)</name>
        <dbReference type="ChEBI" id="CHEBI:18420"/>
    </cofactor>
</comment>
<dbReference type="SFLD" id="SFLDS00005">
    <property type="entry name" value="Isoprenoid_Synthase_Type_I"/>
    <property type="match status" value="1"/>
</dbReference>